<accession>A0A5B7HCF1</accession>
<protein>
    <submittedName>
        <fullName evidence="1">Uncharacterized protein</fullName>
    </submittedName>
</protein>
<proteinExistence type="predicted"/>
<dbReference type="AlphaFoldDB" id="A0A5B7HCF1"/>
<evidence type="ECO:0000313" key="2">
    <source>
        <dbReference type="Proteomes" id="UP000324222"/>
    </source>
</evidence>
<keyword evidence="2" id="KW-1185">Reference proteome</keyword>
<comment type="caution">
    <text evidence="1">The sequence shown here is derived from an EMBL/GenBank/DDBJ whole genome shotgun (WGS) entry which is preliminary data.</text>
</comment>
<sequence>MSGVDTDKYSASSVWPAAVSKAKAVAVPIKHIMAKAEWSREATFTKYYNKIIPVHDPFQAAVLH</sequence>
<dbReference type="EMBL" id="VSRR010025035">
    <property type="protein sequence ID" value="MPC66628.1"/>
    <property type="molecule type" value="Genomic_DNA"/>
</dbReference>
<organism evidence="1 2">
    <name type="scientific">Portunus trituberculatus</name>
    <name type="common">Swimming crab</name>
    <name type="synonym">Neptunus trituberculatus</name>
    <dbReference type="NCBI Taxonomy" id="210409"/>
    <lineage>
        <taxon>Eukaryota</taxon>
        <taxon>Metazoa</taxon>
        <taxon>Ecdysozoa</taxon>
        <taxon>Arthropoda</taxon>
        <taxon>Crustacea</taxon>
        <taxon>Multicrustacea</taxon>
        <taxon>Malacostraca</taxon>
        <taxon>Eumalacostraca</taxon>
        <taxon>Eucarida</taxon>
        <taxon>Decapoda</taxon>
        <taxon>Pleocyemata</taxon>
        <taxon>Brachyura</taxon>
        <taxon>Eubrachyura</taxon>
        <taxon>Portunoidea</taxon>
        <taxon>Portunidae</taxon>
        <taxon>Portuninae</taxon>
        <taxon>Portunus</taxon>
    </lineage>
</organism>
<reference evidence="1 2" key="1">
    <citation type="submission" date="2019-05" db="EMBL/GenBank/DDBJ databases">
        <title>Another draft genome of Portunus trituberculatus and its Hox gene families provides insights of decapod evolution.</title>
        <authorList>
            <person name="Jeong J.-H."/>
            <person name="Song I."/>
            <person name="Kim S."/>
            <person name="Choi T."/>
            <person name="Kim D."/>
            <person name="Ryu S."/>
            <person name="Kim W."/>
        </authorList>
    </citation>
    <scope>NUCLEOTIDE SEQUENCE [LARGE SCALE GENOMIC DNA]</scope>
    <source>
        <tissue evidence="1">Muscle</tissue>
    </source>
</reference>
<evidence type="ECO:0000313" key="1">
    <source>
        <dbReference type="EMBL" id="MPC66628.1"/>
    </source>
</evidence>
<name>A0A5B7HCF1_PORTR</name>
<dbReference type="Proteomes" id="UP000324222">
    <property type="component" value="Unassembled WGS sequence"/>
</dbReference>
<gene>
    <name evidence="1" type="ORF">E2C01_060778</name>
</gene>